<dbReference type="Gene3D" id="3.40.50.720">
    <property type="entry name" value="NAD(P)-binding Rossmann-like Domain"/>
    <property type="match status" value="1"/>
</dbReference>
<dbReference type="InterPro" id="IPR036291">
    <property type="entry name" value="NAD(P)-bd_dom_sf"/>
</dbReference>
<dbReference type="RefSeq" id="WP_252954323.1">
    <property type="nucleotide sequence ID" value="NZ_JAFIRR010000101.1"/>
</dbReference>
<comment type="similarity">
    <text evidence="1">Belongs to the short-chain dehydrogenases/reductases (SDR) family.</text>
</comment>
<dbReference type="Pfam" id="PF13561">
    <property type="entry name" value="adh_short_C2"/>
    <property type="match status" value="1"/>
</dbReference>
<gene>
    <name evidence="2" type="ORF">JYK14_16175</name>
</gene>
<dbReference type="SUPFAM" id="SSF51735">
    <property type="entry name" value="NAD(P)-binding Rossmann-fold domains"/>
    <property type="match status" value="1"/>
</dbReference>
<proteinExistence type="inferred from homology"/>
<dbReference type="PANTHER" id="PTHR42760:SF40">
    <property type="entry name" value="3-OXOACYL-[ACYL-CARRIER-PROTEIN] REDUCTASE, CHLOROPLASTIC"/>
    <property type="match status" value="1"/>
</dbReference>
<comment type="caution">
    <text evidence="2">The sequence shown here is derived from an EMBL/GenBank/DDBJ whole genome shotgun (WGS) entry which is preliminary data.</text>
</comment>
<organism evidence="2 3">
    <name type="scientific">Siccirubricoccus soli</name>
    <dbReference type="NCBI Taxonomy" id="2899147"/>
    <lineage>
        <taxon>Bacteria</taxon>
        <taxon>Pseudomonadati</taxon>
        <taxon>Pseudomonadota</taxon>
        <taxon>Alphaproteobacteria</taxon>
        <taxon>Acetobacterales</taxon>
        <taxon>Roseomonadaceae</taxon>
        <taxon>Siccirubricoccus</taxon>
    </lineage>
</organism>
<evidence type="ECO:0000313" key="2">
    <source>
        <dbReference type="EMBL" id="MCO6417686.1"/>
    </source>
</evidence>
<reference evidence="2 3" key="1">
    <citation type="submission" date="2021-12" db="EMBL/GenBank/DDBJ databases">
        <title>Siccirubricoccus leaddurans sp. nov., a high concentration Zn2+ tolerance bacterium.</title>
        <authorList>
            <person name="Cao Y."/>
        </authorList>
    </citation>
    <scope>NUCLEOTIDE SEQUENCE [LARGE SCALE GENOMIC DNA]</scope>
    <source>
        <strain evidence="2 3">KC 17139</strain>
    </source>
</reference>
<dbReference type="PANTHER" id="PTHR42760">
    <property type="entry name" value="SHORT-CHAIN DEHYDROGENASES/REDUCTASES FAMILY MEMBER"/>
    <property type="match status" value="1"/>
</dbReference>
<sequence length="259" mass="26785">MAQRVAILSGGAGELGRALVAELLRQGYAVMATDSNDKALEALAAAHPEAGDRLATRVTDATDQAQVEAAVAEALSRFGRIDALANVAGGAGPVRARHADEIDLEAWTHVIDLNLKSAFLFSRSVLPAMRRQKHGRIVNFSSSAARGTKGPLTTVTGRLPYATSKAALIGMTAQMAKDLAEEGITVNAVMPGLVLGAQGTRIRTRFEALTEPERAGMIGGIPMGRAGVPEEVAAVVAFLFSEAASYVSGVALPIDGAAA</sequence>
<evidence type="ECO:0000313" key="3">
    <source>
        <dbReference type="Proteomes" id="UP001523392"/>
    </source>
</evidence>
<keyword evidence="3" id="KW-1185">Reference proteome</keyword>
<accession>A0ABT1D6Y3</accession>
<name>A0ABT1D6Y3_9PROT</name>
<dbReference type="PRINTS" id="PR00080">
    <property type="entry name" value="SDRFAMILY"/>
</dbReference>
<dbReference type="Proteomes" id="UP001523392">
    <property type="component" value="Unassembled WGS sequence"/>
</dbReference>
<evidence type="ECO:0000256" key="1">
    <source>
        <dbReference type="ARBA" id="ARBA00006484"/>
    </source>
</evidence>
<dbReference type="EMBL" id="JAFIRR010000101">
    <property type="protein sequence ID" value="MCO6417686.1"/>
    <property type="molecule type" value="Genomic_DNA"/>
</dbReference>
<protein>
    <submittedName>
        <fullName evidence="2">SDR family oxidoreductase</fullName>
    </submittedName>
</protein>
<dbReference type="InterPro" id="IPR002347">
    <property type="entry name" value="SDR_fam"/>
</dbReference>
<dbReference type="PRINTS" id="PR00081">
    <property type="entry name" value="GDHRDH"/>
</dbReference>
<dbReference type="CDD" id="cd05233">
    <property type="entry name" value="SDR_c"/>
    <property type="match status" value="1"/>
</dbReference>